<sequence length="195" mass="23517">GFLILIFKKTLSGGISASNYFIELKEINGKETNLRDEINEFFNFPLLQKQKLEQKNLFKLLWRLELSEERLAFKEVSKLFYNKEIKKKQDLAKLNLKLENIFKTNEINFHRLNPNLILINNKILFVLFEKVDFELLNKVIANYYNKYQIFILILNRQDYYQLIELEKINELKQLKVFNYQEDANSFLDKFLECVN</sequence>
<accession>X1F4M0</accession>
<dbReference type="EMBL" id="BARU01011052">
    <property type="protein sequence ID" value="GAH40571.1"/>
    <property type="molecule type" value="Genomic_DNA"/>
</dbReference>
<organism evidence="1">
    <name type="scientific">marine sediment metagenome</name>
    <dbReference type="NCBI Taxonomy" id="412755"/>
    <lineage>
        <taxon>unclassified sequences</taxon>
        <taxon>metagenomes</taxon>
        <taxon>ecological metagenomes</taxon>
    </lineage>
</organism>
<name>X1F4M0_9ZZZZ</name>
<comment type="caution">
    <text evidence="1">The sequence shown here is derived from an EMBL/GenBank/DDBJ whole genome shotgun (WGS) entry which is preliminary data.</text>
</comment>
<proteinExistence type="predicted"/>
<evidence type="ECO:0000313" key="1">
    <source>
        <dbReference type="EMBL" id="GAH40571.1"/>
    </source>
</evidence>
<reference evidence="1" key="1">
    <citation type="journal article" date="2014" name="Front. Microbiol.">
        <title>High frequency of phylogenetically diverse reductive dehalogenase-homologous genes in deep subseafloor sedimentary metagenomes.</title>
        <authorList>
            <person name="Kawai M."/>
            <person name="Futagami T."/>
            <person name="Toyoda A."/>
            <person name="Takaki Y."/>
            <person name="Nishi S."/>
            <person name="Hori S."/>
            <person name="Arai W."/>
            <person name="Tsubouchi T."/>
            <person name="Morono Y."/>
            <person name="Uchiyama I."/>
            <person name="Ito T."/>
            <person name="Fujiyama A."/>
            <person name="Inagaki F."/>
            <person name="Takami H."/>
        </authorList>
    </citation>
    <scope>NUCLEOTIDE SEQUENCE</scope>
    <source>
        <strain evidence="1">Expedition CK06-06</strain>
    </source>
</reference>
<dbReference type="AlphaFoldDB" id="X1F4M0"/>
<gene>
    <name evidence="1" type="ORF">S03H2_20865</name>
</gene>
<feature type="non-terminal residue" evidence="1">
    <location>
        <position position="1"/>
    </location>
</feature>
<protein>
    <submittedName>
        <fullName evidence="1">Uncharacterized protein</fullName>
    </submittedName>
</protein>